<comment type="caution">
    <text evidence="1">The sequence shown here is derived from an EMBL/GenBank/DDBJ whole genome shotgun (WGS) entry which is preliminary data.</text>
</comment>
<reference evidence="1 2" key="1">
    <citation type="submission" date="2021-06" db="EMBL/GenBank/DDBJ databases">
        <authorList>
            <person name="Palmer J.M."/>
        </authorList>
    </citation>
    <scope>NUCLEOTIDE SEQUENCE [LARGE SCALE GENOMIC DNA]</scope>
    <source>
        <strain evidence="1 2">CL_MEX2019</strain>
        <tissue evidence="1">Muscle</tissue>
    </source>
</reference>
<keyword evidence="2" id="KW-1185">Reference proteome</keyword>
<proteinExistence type="predicted"/>
<dbReference type="Proteomes" id="UP001352852">
    <property type="component" value="Unassembled WGS sequence"/>
</dbReference>
<name>A0ABU7F503_9TELE</name>
<evidence type="ECO:0000313" key="2">
    <source>
        <dbReference type="Proteomes" id="UP001352852"/>
    </source>
</evidence>
<accession>A0ABU7F503</accession>
<evidence type="ECO:0000313" key="1">
    <source>
        <dbReference type="EMBL" id="MED6294356.1"/>
    </source>
</evidence>
<organism evidence="1 2">
    <name type="scientific">Characodon lateralis</name>
    <dbReference type="NCBI Taxonomy" id="208331"/>
    <lineage>
        <taxon>Eukaryota</taxon>
        <taxon>Metazoa</taxon>
        <taxon>Chordata</taxon>
        <taxon>Craniata</taxon>
        <taxon>Vertebrata</taxon>
        <taxon>Euteleostomi</taxon>
        <taxon>Actinopterygii</taxon>
        <taxon>Neopterygii</taxon>
        <taxon>Teleostei</taxon>
        <taxon>Neoteleostei</taxon>
        <taxon>Acanthomorphata</taxon>
        <taxon>Ovalentaria</taxon>
        <taxon>Atherinomorphae</taxon>
        <taxon>Cyprinodontiformes</taxon>
        <taxon>Goodeidae</taxon>
        <taxon>Characodon</taxon>
    </lineage>
</organism>
<dbReference type="EMBL" id="JAHUTJ010075673">
    <property type="protein sequence ID" value="MED6294356.1"/>
    <property type="molecule type" value="Genomic_DNA"/>
</dbReference>
<protein>
    <submittedName>
        <fullName evidence="1">Uncharacterized protein</fullName>
    </submittedName>
</protein>
<gene>
    <name evidence="1" type="ORF">CHARACLAT_020277</name>
</gene>
<sequence length="106" mass="11772">MLTSTINTAYVSEATDTFQKNTFEGFNSPQYNALKTGQVMGNEHSVIRKEENLSESFWTCRFGEKGTCMCMGILRHYSISVFTDGTGGTVPSKSVCNPSTFSHFFT</sequence>